<dbReference type="InterPro" id="IPR026590">
    <property type="entry name" value="Ssirtuin_cat_dom"/>
</dbReference>
<evidence type="ECO:0000256" key="3">
    <source>
        <dbReference type="PROSITE-ProRule" id="PRU00236"/>
    </source>
</evidence>
<keyword evidence="3" id="KW-0479">Metal-binding</keyword>
<dbReference type="OrthoDB" id="424302at2759"/>
<keyword evidence="2" id="KW-0520">NAD</keyword>
<evidence type="ECO:0000256" key="1">
    <source>
        <dbReference type="ARBA" id="ARBA00022679"/>
    </source>
</evidence>
<dbReference type="GO" id="GO:0017136">
    <property type="term" value="F:histone deacetylase activity, NAD-dependent"/>
    <property type="evidence" value="ECO:0007669"/>
    <property type="project" value="TreeGrafter"/>
</dbReference>
<evidence type="ECO:0000313" key="5">
    <source>
        <dbReference type="EMBL" id="CBY10022.1"/>
    </source>
</evidence>
<evidence type="ECO:0000256" key="2">
    <source>
        <dbReference type="ARBA" id="ARBA00023027"/>
    </source>
</evidence>
<dbReference type="PANTHER" id="PTHR11085:SF10">
    <property type="entry name" value="NAD-DEPENDENT PROTEIN DEACYLASE SIRTUIN-5, MITOCHONDRIAL-RELATED"/>
    <property type="match status" value="1"/>
</dbReference>
<dbReference type="Pfam" id="PF02146">
    <property type="entry name" value="SIR2"/>
    <property type="match status" value="1"/>
</dbReference>
<gene>
    <name evidence="5" type="ORF">GSOID_T00010844001</name>
</gene>
<feature type="binding site" evidence="3">
    <location>
        <position position="206"/>
    </location>
    <ligand>
        <name>Zn(2+)</name>
        <dbReference type="ChEBI" id="CHEBI:29105"/>
    </ligand>
</feature>
<accession>E4XH74</accession>
<dbReference type="PROSITE" id="PS50305">
    <property type="entry name" value="SIRTUIN"/>
    <property type="match status" value="1"/>
</dbReference>
<feature type="binding site" evidence="3">
    <location>
        <position position="152"/>
    </location>
    <ligand>
        <name>Zn(2+)</name>
        <dbReference type="ChEBI" id="CHEBI:29105"/>
    </ligand>
</feature>
<dbReference type="InterPro" id="IPR026591">
    <property type="entry name" value="Sirtuin_cat_small_dom_sf"/>
</dbReference>
<dbReference type="SUPFAM" id="SSF52467">
    <property type="entry name" value="DHS-like NAD/FAD-binding domain"/>
    <property type="match status" value="1"/>
</dbReference>
<dbReference type="AlphaFoldDB" id="E4XH74"/>
<dbReference type="InParanoid" id="E4XH74"/>
<feature type="domain" description="Deacetylase sirtuin-type" evidence="4">
    <location>
        <begin position="17"/>
        <end position="312"/>
    </location>
</feature>
<dbReference type="EMBL" id="FN653050">
    <property type="protein sequence ID" value="CBY10022.1"/>
    <property type="molecule type" value="Genomic_DNA"/>
</dbReference>
<keyword evidence="3" id="KW-0862">Zinc</keyword>
<feature type="binding site" evidence="3">
    <location>
        <position position="149"/>
    </location>
    <ligand>
        <name>Zn(2+)</name>
        <dbReference type="ChEBI" id="CHEBI:29105"/>
    </ligand>
</feature>
<dbReference type="GO" id="GO:0005759">
    <property type="term" value="C:mitochondrial matrix"/>
    <property type="evidence" value="ECO:0007669"/>
    <property type="project" value="TreeGrafter"/>
</dbReference>
<dbReference type="Gene3D" id="3.40.50.1220">
    <property type="entry name" value="TPP-binding domain"/>
    <property type="match status" value="1"/>
</dbReference>
<proteinExistence type="predicted"/>
<keyword evidence="6" id="KW-1185">Reference proteome</keyword>
<organism evidence="5">
    <name type="scientific">Oikopleura dioica</name>
    <name type="common">Tunicate</name>
    <dbReference type="NCBI Taxonomy" id="34765"/>
    <lineage>
        <taxon>Eukaryota</taxon>
        <taxon>Metazoa</taxon>
        <taxon>Chordata</taxon>
        <taxon>Tunicata</taxon>
        <taxon>Appendicularia</taxon>
        <taxon>Copelata</taxon>
        <taxon>Oikopleuridae</taxon>
        <taxon>Oikopleura</taxon>
    </lineage>
</organism>
<dbReference type="GO" id="GO:0070403">
    <property type="term" value="F:NAD+ binding"/>
    <property type="evidence" value="ECO:0007669"/>
    <property type="project" value="InterPro"/>
</dbReference>
<dbReference type="InterPro" id="IPR050134">
    <property type="entry name" value="NAD-dep_sirtuin_deacylases"/>
</dbReference>
<sequence length="312" mass="35225">MQAAGKSVKSMFVPAARSINEYDLKAFSMFLNRNESLFCLTGAGISTESGIPDYRSKGVGLYDRDNHKPITHQEFTRSAHKRQRYWARNYVGYKYFAIREPNENHFAIDKLIKRGKIRNLVTQNVDGLHLKAGSHDLVELHGNNHRVVCLDCRRIIARQKLQGLLDVANVNWETPITEETKMAPDADSILTPEEIEGFQVCDCPYCGGILKPDVTFFGDNVNYNLVQSCYESVRNNDACLVVGSSLFVWSGFRFIREAISNGKDVFVINIGETRADAFAKKNNLSSTRYSKCEVQASLLLNNFVNSDIPDHL</sequence>
<reference evidence="5" key="1">
    <citation type="journal article" date="2010" name="Science">
        <title>Plasticity of animal genome architecture unmasked by rapid evolution of a pelagic tunicate.</title>
        <authorList>
            <person name="Denoeud F."/>
            <person name="Henriet S."/>
            <person name="Mungpakdee S."/>
            <person name="Aury J.M."/>
            <person name="Da Silva C."/>
            <person name="Brinkmann H."/>
            <person name="Mikhaleva J."/>
            <person name="Olsen L.C."/>
            <person name="Jubin C."/>
            <person name="Canestro C."/>
            <person name="Bouquet J.M."/>
            <person name="Danks G."/>
            <person name="Poulain J."/>
            <person name="Campsteijn C."/>
            <person name="Adamski M."/>
            <person name="Cross I."/>
            <person name="Yadetie F."/>
            <person name="Muffato M."/>
            <person name="Louis A."/>
            <person name="Butcher S."/>
            <person name="Tsagkogeorga G."/>
            <person name="Konrad A."/>
            <person name="Singh S."/>
            <person name="Jensen M.F."/>
            <person name="Cong E.H."/>
            <person name="Eikeseth-Otteraa H."/>
            <person name="Noel B."/>
            <person name="Anthouard V."/>
            <person name="Porcel B.M."/>
            <person name="Kachouri-Lafond R."/>
            <person name="Nishino A."/>
            <person name="Ugolini M."/>
            <person name="Chourrout P."/>
            <person name="Nishida H."/>
            <person name="Aasland R."/>
            <person name="Huzurbazar S."/>
            <person name="Westhof E."/>
            <person name="Delsuc F."/>
            <person name="Lehrach H."/>
            <person name="Reinhardt R."/>
            <person name="Weissenbach J."/>
            <person name="Roy S.W."/>
            <person name="Artiguenave F."/>
            <person name="Postlethwait J.H."/>
            <person name="Manak J.R."/>
            <person name="Thompson E.M."/>
            <person name="Jaillon O."/>
            <person name="Du Pasquier L."/>
            <person name="Boudinot P."/>
            <person name="Liberles D.A."/>
            <person name="Volff J.N."/>
            <person name="Philippe H."/>
            <person name="Lenhard B."/>
            <person name="Roest Crollius H."/>
            <person name="Wincker P."/>
            <person name="Chourrout D."/>
        </authorList>
    </citation>
    <scope>NUCLEOTIDE SEQUENCE [LARGE SCALE GENOMIC DNA]</scope>
</reference>
<dbReference type="GO" id="GO:0046872">
    <property type="term" value="F:metal ion binding"/>
    <property type="evidence" value="ECO:0007669"/>
    <property type="project" value="UniProtKB-KW"/>
</dbReference>
<name>E4XH74_OIKDI</name>
<dbReference type="FunCoup" id="E4XH74">
    <property type="interactions" value="83"/>
</dbReference>
<evidence type="ECO:0000313" key="6">
    <source>
        <dbReference type="Proteomes" id="UP000001307"/>
    </source>
</evidence>
<dbReference type="Proteomes" id="UP000001307">
    <property type="component" value="Unassembled WGS sequence"/>
</dbReference>
<dbReference type="Gene3D" id="3.30.1600.10">
    <property type="entry name" value="SIR2/SIRT2 'Small Domain"/>
    <property type="match status" value="1"/>
</dbReference>
<dbReference type="PANTHER" id="PTHR11085">
    <property type="entry name" value="NAD-DEPENDENT PROTEIN DEACYLASE SIRTUIN-5, MITOCHONDRIAL-RELATED"/>
    <property type="match status" value="1"/>
</dbReference>
<keyword evidence="1" id="KW-0808">Transferase</keyword>
<feature type="active site" description="Proton acceptor" evidence="3">
    <location>
        <position position="141"/>
    </location>
</feature>
<dbReference type="InterPro" id="IPR003000">
    <property type="entry name" value="Sirtuin"/>
</dbReference>
<protein>
    <recommendedName>
        <fullName evidence="4">Deacetylase sirtuin-type domain-containing protein</fullName>
    </recommendedName>
</protein>
<dbReference type="InterPro" id="IPR029035">
    <property type="entry name" value="DHS-like_NAD/FAD-binding_dom"/>
</dbReference>
<feature type="binding site" evidence="3">
    <location>
        <position position="201"/>
    </location>
    <ligand>
        <name>Zn(2+)</name>
        <dbReference type="ChEBI" id="CHEBI:29105"/>
    </ligand>
</feature>
<evidence type="ECO:0000259" key="4">
    <source>
        <dbReference type="PROSITE" id="PS50305"/>
    </source>
</evidence>